<dbReference type="PANTHER" id="PTHR24356:SF163">
    <property type="entry name" value="3-PHOSPHOINOSITIDE-DEPENDENT PROTEIN KINASE 1-RELATED"/>
    <property type="match status" value="1"/>
</dbReference>
<evidence type="ECO:0000256" key="1">
    <source>
        <dbReference type="ARBA" id="ARBA00012513"/>
    </source>
</evidence>
<dbReference type="InterPro" id="IPR008271">
    <property type="entry name" value="Ser/Thr_kinase_AS"/>
</dbReference>
<evidence type="ECO:0000256" key="2">
    <source>
        <dbReference type="ARBA" id="ARBA00022527"/>
    </source>
</evidence>
<dbReference type="FunFam" id="1.10.510.10:FF:000024">
    <property type="entry name" value="Probable serine/threonine-protein kinase cot-1"/>
    <property type="match status" value="1"/>
</dbReference>
<dbReference type="Gene3D" id="3.30.200.20">
    <property type="entry name" value="Phosphorylase Kinase, domain 1"/>
    <property type="match status" value="1"/>
</dbReference>
<dbReference type="GO" id="GO:0005524">
    <property type="term" value="F:ATP binding"/>
    <property type="evidence" value="ECO:0007669"/>
    <property type="project" value="UniProtKB-UniRule"/>
</dbReference>
<dbReference type="PROSITE" id="PS50011">
    <property type="entry name" value="PROTEIN_KINASE_DOM"/>
    <property type="match status" value="1"/>
</dbReference>
<dbReference type="InterPro" id="IPR050236">
    <property type="entry name" value="Ser_Thr_kinase_AGC"/>
</dbReference>
<comment type="similarity">
    <text evidence="11">Belongs to the protein kinase superfamily.</text>
</comment>
<feature type="region of interest" description="Disordered" evidence="12">
    <location>
        <begin position="1"/>
        <end position="32"/>
    </location>
</feature>
<evidence type="ECO:0000256" key="12">
    <source>
        <dbReference type="SAM" id="MobiDB-lite"/>
    </source>
</evidence>
<feature type="domain" description="Protein kinase" evidence="13">
    <location>
        <begin position="122"/>
        <end position="422"/>
    </location>
</feature>
<dbReference type="SUPFAM" id="SSF56112">
    <property type="entry name" value="Protein kinase-like (PK-like)"/>
    <property type="match status" value="1"/>
</dbReference>
<reference evidence="14" key="1">
    <citation type="submission" date="2023-07" db="EMBL/GenBank/DDBJ databases">
        <authorList>
            <consortium name="AG Swart"/>
            <person name="Singh M."/>
            <person name="Singh A."/>
            <person name="Seah K."/>
            <person name="Emmerich C."/>
        </authorList>
    </citation>
    <scope>NUCLEOTIDE SEQUENCE</scope>
    <source>
        <strain evidence="14">DP1</strain>
    </source>
</reference>
<evidence type="ECO:0000256" key="11">
    <source>
        <dbReference type="RuleBase" id="RU000304"/>
    </source>
</evidence>
<evidence type="ECO:0000313" key="14">
    <source>
        <dbReference type="EMBL" id="CAI2361493.1"/>
    </source>
</evidence>
<evidence type="ECO:0000256" key="5">
    <source>
        <dbReference type="ARBA" id="ARBA00022741"/>
    </source>
</evidence>
<keyword evidence="6" id="KW-0418">Kinase</keyword>
<comment type="caution">
    <text evidence="14">The sequence shown here is derived from an EMBL/GenBank/DDBJ whole genome shotgun (WGS) entry which is preliminary data.</text>
</comment>
<keyword evidence="2 11" id="KW-0723">Serine/threonine-protein kinase</keyword>
<dbReference type="EMBL" id="CAMPGE010002683">
    <property type="protein sequence ID" value="CAI2361493.1"/>
    <property type="molecule type" value="Genomic_DNA"/>
</dbReference>
<dbReference type="PROSITE" id="PS00108">
    <property type="entry name" value="PROTEIN_KINASE_ST"/>
    <property type="match status" value="1"/>
</dbReference>
<name>A0AAD1U9Z4_EUPCR</name>
<feature type="compositionally biased region" description="Acidic residues" evidence="12">
    <location>
        <begin position="460"/>
        <end position="470"/>
    </location>
</feature>
<dbReference type="GO" id="GO:0035556">
    <property type="term" value="P:intracellular signal transduction"/>
    <property type="evidence" value="ECO:0007669"/>
    <property type="project" value="TreeGrafter"/>
</dbReference>
<protein>
    <recommendedName>
        <fullName evidence="1">non-specific serine/threonine protein kinase</fullName>
        <ecNumber evidence="1">2.7.11.1</ecNumber>
    </recommendedName>
</protein>
<feature type="compositionally biased region" description="Basic residues" evidence="12">
    <location>
        <begin position="437"/>
        <end position="454"/>
    </location>
</feature>
<organism evidence="14 15">
    <name type="scientific">Euplotes crassus</name>
    <dbReference type="NCBI Taxonomy" id="5936"/>
    <lineage>
        <taxon>Eukaryota</taxon>
        <taxon>Sar</taxon>
        <taxon>Alveolata</taxon>
        <taxon>Ciliophora</taxon>
        <taxon>Intramacronucleata</taxon>
        <taxon>Spirotrichea</taxon>
        <taxon>Hypotrichia</taxon>
        <taxon>Euplotida</taxon>
        <taxon>Euplotidae</taxon>
        <taxon>Moneuplotes</taxon>
    </lineage>
</organism>
<dbReference type="GO" id="GO:0004674">
    <property type="term" value="F:protein serine/threonine kinase activity"/>
    <property type="evidence" value="ECO:0007669"/>
    <property type="project" value="UniProtKB-KW"/>
</dbReference>
<evidence type="ECO:0000256" key="8">
    <source>
        <dbReference type="ARBA" id="ARBA00047899"/>
    </source>
</evidence>
<comment type="catalytic activity">
    <reaction evidence="9">
        <text>L-seryl-[protein] + ATP = O-phospho-L-seryl-[protein] + ADP + H(+)</text>
        <dbReference type="Rhea" id="RHEA:17989"/>
        <dbReference type="Rhea" id="RHEA-COMP:9863"/>
        <dbReference type="Rhea" id="RHEA-COMP:11604"/>
        <dbReference type="ChEBI" id="CHEBI:15378"/>
        <dbReference type="ChEBI" id="CHEBI:29999"/>
        <dbReference type="ChEBI" id="CHEBI:30616"/>
        <dbReference type="ChEBI" id="CHEBI:83421"/>
        <dbReference type="ChEBI" id="CHEBI:456216"/>
        <dbReference type="EC" id="2.7.11.1"/>
    </reaction>
</comment>
<dbReference type="PANTHER" id="PTHR24356">
    <property type="entry name" value="SERINE/THREONINE-PROTEIN KINASE"/>
    <property type="match status" value="1"/>
</dbReference>
<proteinExistence type="inferred from homology"/>
<dbReference type="SMART" id="SM00220">
    <property type="entry name" value="S_TKc"/>
    <property type="match status" value="1"/>
</dbReference>
<evidence type="ECO:0000256" key="4">
    <source>
        <dbReference type="ARBA" id="ARBA00022679"/>
    </source>
</evidence>
<evidence type="ECO:0000313" key="15">
    <source>
        <dbReference type="Proteomes" id="UP001295684"/>
    </source>
</evidence>
<evidence type="ECO:0000256" key="3">
    <source>
        <dbReference type="ARBA" id="ARBA00022553"/>
    </source>
</evidence>
<dbReference type="Pfam" id="PF00069">
    <property type="entry name" value="Pkinase"/>
    <property type="match status" value="2"/>
</dbReference>
<feature type="region of interest" description="Disordered" evidence="12">
    <location>
        <begin position="437"/>
        <end position="490"/>
    </location>
</feature>
<keyword evidence="15" id="KW-1185">Reference proteome</keyword>
<keyword evidence="5 10" id="KW-0547">Nucleotide-binding</keyword>
<evidence type="ECO:0000256" key="6">
    <source>
        <dbReference type="ARBA" id="ARBA00022777"/>
    </source>
</evidence>
<dbReference type="InterPro" id="IPR017441">
    <property type="entry name" value="Protein_kinase_ATP_BS"/>
</dbReference>
<sequence length="490" mass="56047">MVKYTGEDGAEEEKEQSDGTSGSGSEGATFHENMKHKQLIVGSVGKSTKAKTFTEKTNKSGLGLLFCSLFGKNEEDITQDDTDRENLKKGSKNKKFCFKPGPMLERGAKLIEQFPDLTIDDLETVQFIGRGAFGNVSLVNCKLNNLPYALKEMSKEEIMRQGRFTHLMREKDIMNKCIHNNIVRLETTLKDDEFCYFLLEYHPIGDLSSLIDREKKLSKRLTKFYAKEIISVLEYFQKHNIVHRDMKPDNILIDASFHCKIGDFGAAKIIDPEMVNEELDKLNFDDHEDSSSIEDTPDFDLEDFDRRYSDEQDNREGTFVGTPLYVSPEMLEHNIACFGSDLWGLGCIIYQCLTGFPPFRGETQETIFNAILDRGVYFPDDIDEDAMDLITRLLMKDPRDRLGAGLKHSGLSIKDLKKHPFLKGTKCRNMFKKKPPVSKKLAKAANRALRKNKKERQEQSDSEEDVDEYNDSNRPSKVFDTIQKRNPFKG</sequence>
<keyword evidence="7 10" id="KW-0067">ATP-binding</keyword>
<dbReference type="InterPro" id="IPR000719">
    <property type="entry name" value="Prot_kinase_dom"/>
</dbReference>
<evidence type="ECO:0000259" key="13">
    <source>
        <dbReference type="PROSITE" id="PS50011"/>
    </source>
</evidence>
<dbReference type="Gene3D" id="1.10.510.10">
    <property type="entry name" value="Transferase(Phosphotransferase) domain 1"/>
    <property type="match status" value="2"/>
</dbReference>
<dbReference type="Proteomes" id="UP001295684">
    <property type="component" value="Unassembled WGS sequence"/>
</dbReference>
<accession>A0AAD1U9Z4</accession>
<keyword evidence="3" id="KW-0597">Phosphoprotein</keyword>
<comment type="catalytic activity">
    <reaction evidence="8">
        <text>L-threonyl-[protein] + ATP = O-phospho-L-threonyl-[protein] + ADP + H(+)</text>
        <dbReference type="Rhea" id="RHEA:46608"/>
        <dbReference type="Rhea" id="RHEA-COMP:11060"/>
        <dbReference type="Rhea" id="RHEA-COMP:11605"/>
        <dbReference type="ChEBI" id="CHEBI:15378"/>
        <dbReference type="ChEBI" id="CHEBI:30013"/>
        <dbReference type="ChEBI" id="CHEBI:30616"/>
        <dbReference type="ChEBI" id="CHEBI:61977"/>
        <dbReference type="ChEBI" id="CHEBI:456216"/>
        <dbReference type="EC" id="2.7.11.1"/>
    </reaction>
</comment>
<dbReference type="GO" id="GO:0007010">
    <property type="term" value="P:cytoskeleton organization"/>
    <property type="evidence" value="ECO:0007669"/>
    <property type="project" value="UniProtKB-ARBA"/>
</dbReference>
<feature type="binding site" evidence="10">
    <location>
        <position position="151"/>
    </location>
    <ligand>
        <name>ATP</name>
        <dbReference type="ChEBI" id="CHEBI:30616"/>
    </ligand>
</feature>
<evidence type="ECO:0000256" key="7">
    <source>
        <dbReference type="ARBA" id="ARBA00022840"/>
    </source>
</evidence>
<keyword evidence="4" id="KW-0808">Transferase</keyword>
<dbReference type="PROSITE" id="PS00107">
    <property type="entry name" value="PROTEIN_KINASE_ATP"/>
    <property type="match status" value="1"/>
</dbReference>
<dbReference type="InterPro" id="IPR011009">
    <property type="entry name" value="Kinase-like_dom_sf"/>
</dbReference>
<evidence type="ECO:0000256" key="10">
    <source>
        <dbReference type="PROSITE-ProRule" id="PRU10141"/>
    </source>
</evidence>
<evidence type="ECO:0000256" key="9">
    <source>
        <dbReference type="ARBA" id="ARBA00048679"/>
    </source>
</evidence>
<dbReference type="AlphaFoldDB" id="A0AAD1U9Z4"/>
<gene>
    <name evidence="14" type="ORF">ECRASSUSDP1_LOCUS2804</name>
</gene>
<dbReference type="EC" id="2.7.11.1" evidence="1"/>